<proteinExistence type="predicted"/>
<dbReference type="EMBL" id="JACGXL010000005">
    <property type="protein sequence ID" value="MBA8888912.1"/>
    <property type="molecule type" value="Genomic_DNA"/>
</dbReference>
<reference evidence="1 2" key="1">
    <citation type="submission" date="2020-07" db="EMBL/GenBank/DDBJ databases">
        <title>Genomic Encyclopedia of Type Strains, Phase IV (KMG-V): Genome sequencing to study the core and pangenomes of soil and plant-associated prokaryotes.</title>
        <authorList>
            <person name="Whitman W."/>
        </authorList>
    </citation>
    <scope>NUCLEOTIDE SEQUENCE [LARGE SCALE GENOMIC DNA]</scope>
    <source>
        <strain evidence="1 2">RH2WT43</strain>
    </source>
</reference>
<dbReference type="AlphaFoldDB" id="A0A839F4E6"/>
<accession>A0A839F4E6</accession>
<protein>
    <submittedName>
        <fullName evidence="1">Putative DNA binding CopG/RHH family protein</fullName>
    </submittedName>
</protein>
<keyword evidence="2" id="KW-1185">Reference proteome</keyword>
<dbReference type="Proteomes" id="UP000550401">
    <property type="component" value="Unassembled WGS sequence"/>
</dbReference>
<dbReference type="RefSeq" id="WP_182531957.1">
    <property type="nucleotide sequence ID" value="NZ_JACGXL010000005.1"/>
</dbReference>
<comment type="caution">
    <text evidence="1">The sequence shown here is derived from an EMBL/GenBank/DDBJ whole genome shotgun (WGS) entry which is preliminary data.</text>
</comment>
<evidence type="ECO:0000313" key="2">
    <source>
        <dbReference type="Proteomes" id="UP000550401"/>
    </source>
</evidence>
<organism evidence="1 2">
    <name type="scientific">Dokdonella fugitiva</name>
    <dbReference type="NCBI Taxonomy" id="328517"/>
    <lineage>
        <taxon>Bacteria</taxon>
        <taxon>Pseudomonadati</taxon>
        <taxon>Pseudomonadota</taxon>
        <taxon>Gammaproteobacteria</taxon>
        <taxon>Lysobacterales</taxon>
        <taxon>Rhodanobacteraceae</taxon>
        <taxon>Dokdonella</taxon>
    </lineage>
</organism>
<name>A0A839F4E6_9GAMM</name>
<gene>
    <name evidence="1" type="ORF">FHW12_003148</name>
</gene>
<sequence length="122" mass="13758">MAKQMIEQTDECAFEKGELGQSKEHAVRMPAEHDLAVDESLGLKLISIRLPESLIQDLKFIANREGLGYQPLIRRVLQRFTTMEFKNMAREAFGTLSKIEAAQAMPEEVVADEAVEPARKRA</sequence>
<evidence type="ECO:0000313" key="1">
    <source>
        <dbReference type="EMBL" id="MBA8888912.1"/>
    </source>
</evidence>